<dbReference type="OrthoDB" id="10021397at2759"/>
<feature type="transmembrane region" description="Helical" evidence="8">
    <location>
        <begin position="540"/>
        <end position="560"/>
    </location>
</feature>
<evidence type="ECO:0000256" key="1">
    <source>
        <dbReference type="ARBA" id="ARBA00004127"/>
    </source>
</evidence>
<feature type="transmembrane region" description="Helical" evidence="8">
    <location>
        <begin position="463"/>
        <end position="481"/>
    </location>
</feature>
<feature type="transmembrane region" description="Helical" evidence="8">
    <location>
        <begin position="419"/>
        <end position="442"/>
    </location>
</feature>
<evidence type="ECO:0000259" key="9">
    <source>
        <dbReference type="PROSITE" id="PS50850"/>
    </source>
</evidence>
<protein>
    <submittedName>
        <fullName evidence="10">MFS general substrate transporter</fullName>
    </submittedName>
</protein>
<dbReference type="GO" id="GO:0012505">
    <property type="term" value="C:endomembrane system"/>
    <property type="evidence" value="ECO:0007669"/>
    <property type="project" value="UniProtKB-SubCell"/>
</dbReference>
<keyword evidence="11" id="KW-1185">Reference proteome</keyword>
<feature type="transmembrane region" description="Helical" evidence="8">
    <location>
        <begin position="217"/>
        <end position="242"/>
    </location>
</feature>
<keyword evidence="5 8" id="KW-1133">Transmembrane helix</keyword>
<dbReference type="GO" id="GO:0022857">
    <property type="term" value="F:transmembrane transporter activity"/>
    <property type="evidence" value="ECO:0007669"/>
    <property type="project" value="InterPro"/>
</dbReference>
<dbReference type="Proteomes" id="UP000250043">
    <property type="component" value="Unassembled WGS sequence"/>
</dbReference>
<dbReference type="PANTHER" id="PTHR23501:SF189">
    <property type="entry name" value="DRUG TRANSPORTER, PUTATIVE (AFU_ORTHOLOGUE AFUA_4G03920)-RELATED"/>
    <property type="match status" value="1"/>
</dbReference>
<gene>
    <name evidence="10" type="ORF">OBBRIDRAFT_811076</name>
</gene>
<feature type="transmembrane region" description="Helical" evidence="8">
    <location>
        <begin position="360"/>
        <end position="381"/>
    </location>
</feature>
<sequence length="622" mass="66447">MPNTAHDQHESDSHSVTAPTTHDTITVHERDEQGPRTGTSTPHKRPASVISLTDQTNLLPFRKVLAVFFGLALCILVTCLDSTIVATALPTISATFNAGSISSWVPSAYLLTSTAFQPLYGRCTDIFGRKAGLCLAMGIFMIGSLASGFSRSIIQLIIFRGFAGAGGGGIVSIGQIVISDVVTLRDRGKYQGIIGVVVAFGYAVGPLIGGVLSEKVGWRWCFWVTLPISLIAVCVVLLVLPLKRVEGDIKRKLVAVDYLGALLTLAGCTLVLLPLIWGGVTFPWTSAIVLVPLFSGLVVVSLFCLWEWKGARLPIVPMYIFKHVTVTGVYITMFINGVIFYSSLFYLPQFFQVALGYSPIRSGVFLLPVLVSQTLASFISGQIISRTGRYRNIIHSGFTIWAVGCGCLSTVTATTSHGLLVFFMLIAGVGAGQTLQTTTVAAQASVSRKDMSVVTAVRNFIRLLGGTFALAIDASIINNSLRHSMTSLGLPPSAVNAIVDDPTLLGARFSNTTANPLVSLGVSPPAAAHVLHGYTSGFRVVFVLNAALAGAATVASILMIRQKNLTRDDEAALRAKARAELAEEQEKSGAGKMDQKIREDLEADCRPDADALREQRSPCDKV</sequence>
<evidence type="ECO:0000313" key="10">
    <source>
        <dbReference type="EMBL" id="OCH93462.1"/>
    </source>
</evidence>
<keyword evidence="3" id="KW-0813">Transport</keyword>
<feature type="transmembrane region" description="Helical" evidence="8">
    <location>
        <begin position="101"/>
        <end position="120"/>
    </location>
</feature>
<evidence type="ECO:0000256" key="8">
    <source>
        <dbReference type="SAM" id="Phobius"/>
    </source>
</evidence>
<dbReference type="GO" id="GO:0005886">
    <property type="term" value="C:plasma membrane"/>
    <property type="evidence" value="ECO:0007669"/>
    <property type="project" value="TreeGrafter"/>
</dbReference>
<organism evidence="10 11">
    <name type="scientific">Obba rivulosa</name>
    <dbReference type="NCBI Taxonomy" id="1052685"/>
    <lineage>
        <taxon>Eukaryota</taxon>
        <taxon>Fungi</taxon>
        <taxon>Dikarya</taxon>
        <taxon>Basidiomycota</taxon>
        <taxon>Agaricomycotina</taxon>
        <taxon>Agaricomycetes</taxon>
        <taxon>Polyporales</taxon>
        <taxon>Gelatoporiaceae</taxon>
        <taxon>Obba</taxon>
    </lineage>
</organism>
<feature type="transmembrane region" description="Helical" evidence="8">
    <location>
        <begin position="283"/>
        <end position="306"/>
    </location>
</feature>
<evidence type="ECO:0000256" key="7">
    <source>
        <dbReference type="SAM" id="MobiDB-lite"/>
    </source>
</evidence>
<evidence type="ECO:0000256" key="6">
    <source>
        <dbReference type="ARBA" id="ARBA00023136"/>
    </source>
</evidence>
<accession>A0A8E2DPQ4</accession>
<feature type="domain" description="Major facilitator superfamily (MFS) profile" evidence="9">
    <location>
        <begin position="67"/>
        <end position="564"/>
    </location>
</feature>
<reference evidence="10 11" key="1">
    <citation type="submission" date="2016-07" db="EMBL/GenBank/DDBJ databases">
        <title>Draft genome of the white-rot fungus Obba rivulosa 3A-2.</title>
        <authorList>
            <consortium name="DOE Joint Genome Institute"/>
            <person name="Miettinen O."/>
            <person name="Riley R."/>
            <person name="Acob R."/>
            <person name="Barry K."/>
            <person name="Cullen D."/>
            <person name="De Vries R."/>
            <person name="Hainaut M."/>
            <person name="Hatakka A."/>
            <person name="Henrissat B."/>
            <person name="Hilden K."/>
            <person name="Kuo R."/>
            <person name="Labutti K."/>
            <person name="Lipzen A."/>
            <person name="Makela M.R."/>
            <person name="Sandor L."/>
            <person name="Spatafora J.W."/>
            <person name="Grigoriev I.V."/>
            <person name="Hibbett D.S."/>
        </authorList>
    </citation>
    <scope>NUCLEOTIDE SEQUENCE [LARGE SCALE GENOMIC DNA]</scope>
    <source>
        <strain evidence="10 11">3A-2</strain>
    </source>
</reference>
<feature type="transmembrane region" description="Helical" evidence="8">
    <location>
        <begin position="190"/>
        <end position="211"/>
    </location>
</feature>
<dbReference type="AlphaFoldDB" id="A0A8E2DPQ4"/>
<dbReference type="InterPro" id="IPR036259">
    <property type="entry name" value="MFS_trans_sf"/>
</dbReference>
<dbReference type="PRINTS" id="PR01036">
    <property type="entry name" value="TCRTETB"/>
</dbReference>
<dbReference type="PROSITE" id="PS50850">
    <property type="entry name" value="MFS"/>
    <property type="match status" value="1"/>
</dbReference>
<feature type="compositionally biased region" description="Basic and acidic residues" evidence="7">
    <location>
        <begin position="1"/>
        <end position="13"/>
    </location>
</feature>
<dbReference type="Gene3D" id="1.20.1250.20">
    <property type="entry name" value="MFS general substrate transporter like domains"/>
    <property type="match status" value="1"/>
</dbReference>
<feature type="transmembrane region" description="Helical" evidence="8">
    <location>
        <begin position="64"/>
        <end position="89"/>
    </location>
</feature>
<dbReference type="SUPFAM" id="SSF103473">
    <property type="entry name" value="MFS general substrate transporter"/>
    <property type="match status" value="1"/>
</dbReference>
<dbReference type="PANTHER" id="PTHR23501">
    <property type="entry name" value="MAJOR FACILITATOR SUPERFAMILY"/>
    <property type="match status" value="1"/>
</dbReference>
<comment type="similarity">
    <text evidence="2">Belongs to the major facilitator superfamily.</text>
</comment>
<dbReference type="CDD" id="cd17502">
    <property type="entry name" value="MFS_Azr1_MDR_like"/>
    <property type="match status" value="1"/>
</dbReference>
<feature type="transmembrane region" description="Helical" evidence="8">
    <location>
        <begin position="156"/>
        <end position="178"/>
    </location>
</feature>
<dbReference type="InterPro" id="IPR011701">
    <property type="entry name" value="MFS"/>
</dbReference>
<evidence type="ECO:0000256" key="4">
    <source>
        <dbReference type="ARBA" id="ARBA00022692"/>
    </source>
</evidence>
<comment type="subcellular location">
    <subcellularLocation>
        <location evidence="1">Endomembrane system</location>
        <topology evidence="1">Multi-pass membrane protein</topology>
    </subcellularLocation>
</comment>
<evidence type="ECO:0000256" key="3">
    <source>
        <dbReference type="ARBA" id="ARBA00022448"/>
    </source>
</evidence>
<feature type="region of interest" description="Disordered" evidence="7">
    <location>
        <begin position="581"/>
        <end position="622"/>
    </location>
</feature>
<feature type="transmembrane region" description="Helical" evidence="8">
    <location>
        <begin position="254"/>
        <end position="277"/>
    </location>
</feature>
<evidence type="ECO:0000256" key="5">
    <source>
        <dbReference type="ARBA" id="ARBA00022989"/>
    </source>
</evidence>
<dbReference type="InterPro" id="IPR020846">
    <property type="entry name" value="MFS_dom"/>
</dbReference>
<dbReference type="Pfam" id="PF07690">
    <property type="entry name" value="MFS_1"/>
    <property type="match status" value="1"/>
</dbReference>
<evidence type="ECO:0000313" key="11">
    <source>
        <dbReference type="Proteomes" id="UP000250043"/>
    </source>
</evidence>
<dbReference type="Gene3D" id="1.20.1720.10">
    <property type="entry name" value="Multidrug resistance protein D"/>
    <property type="match status" value="1"/>
</dbReference>
<evidence type="ECO:0000256" key="2">
    <source>
        <dbReference type="ARBA" id="ARBA00008335"/>
    </source>
</evidence>
<feature type="compositionally biased region" description="Basic and acidic residues" evidence="7">
    <location>
        <begin position="25"/>
        <end position="34"/>
    </location>
</feature>
<dbReference type="FunFam" id="1.20.1720.10:FF:000013">
    <property type="entry name" value="Related to multidrug resistance proteins"/>
    <property type="match status" value="1"/>
</dbReference>
<feature type="transmembrane region" description="Helical" evidence="8">
    <location>
        <begin position="393"/>
        <end position="413"/>
    </location>
</feature>
<proteinExistence type="inferred from homology"/>
<name>A0A8E2DPQ4_9APHY</name>
<dbReference type="EMBL" id="KV722354">
    <property type="protein sequence ID" value="OCH93462.1"/>
    <property type="molecule type" value="Genomic_DNA"/>
</dbReference>
<feature type="transmembrane region" description="Helical" evidence="8">
    <location>
        <begin position="132"/>
        <end position="150"/>
    </location>
</feature>
<feature type="transmembrane region" description="Helical" evidence="8">
    <location>
        <begin position="327"/>
        <end position="348"/>
    </location>
</feature>
<keyword evidence="4 8" id="KW-0812">Transmembrane</keyword>
<feature type="region of interest" description="Disordered" evidence="7">
    <location>
        <begin position="1"/>
        <end position="47"/>
    </location>
</feature>
<keyword evidence="6 8" id="KW-0472">Membrane</keyword>
<feature type="compositionally biased region" description="Polar residues" evidence="7">
    <location>
        <begin position="14"/>
        <end position="24"/>
    </location>
</feature>